<comment type="similarity">
    <text evidence="10">Belongs to the DEAD box helicase family. DDX23/PRP28 subfamily.</text>
</comment>
<evidence type="ECO:0000256" key="11">
    <source>
        <dbReference type="ARBA" id="ARBA00038719"/>
    </source>
</evidence>
<dbReference type="PROSITE" id="PS51194">
    <property type="entry name" value="HELICASE_CTER"/>
    <property type="match status" value="1"/>
</dbReference>
<dbReference type="PANTHER" id="PTHR47958">
    <property type="entry name" value="ATP-DEPENDENT RNA HELICASE DBP3"/>
    <property type="match status" value="1"/>
</dbReference>
<evidence type="ECO:0000256" key="12">
    <source>
        <dbReference type="ARBA" id="ARBA00047984"/>
    </source>
</evidence>
<dbReference type="Pfam" id="PF25430">
    <property type="entry name" value="DDX23"/>
    <property type="match status" value="1"/>
</dbReference>
<evidence type="ECO:0000256" key="13">
    <source>
        <dbReference type="PROSITE-ProRule" id="PRU00552"/>
    </source>
</evidence>
<feature type="region of interest" description="Disordered" evidence="15">
    <location>
        <begin position="109"/>
        <end position="221"/>
    </location>
</feature>
<name>A0AAN6GE35_9BASI</name>
<dbReference type="InterPro" id="IPR027417">
    <property type="entry name" value="P-loop_NTPase"/>
</dbReference>
<evidence type="ECO:0000256" key="1">
    <source>
        <dbReference type="ARBA" id="ARBA00004123"/>
    </source>
</evidence>
<evidence type="ECO:0000313" key="19">
    <source>
        <dbReference type="EMBL" id="KAK0534019.1"/>
    </source>
</evidence>
<dbReference type="Pfam" id="PF00271">
    <property type="entry name" value="Helicase_C"/>
    <property type="match status" value="1"/>
</dbReference>
<feature type="compositionally biased region" description="Basic and acidic residues" evidence="15">
    <location>
        <begin position="135"/>
        <end position="158"/>
    </location>
</feature>
<feature type="domain" description="Helicase C-terminal" evidence="17">
    <location>
        <begin position="590"/>
        <end position="738"/>
    </location>
</feature>
<dbReference type="CDD" id="cd18787">
    <property type="entry name" value="SF2_C_DEAD"/>
    <property type="match status" value="1"/>
</dbReference>
<dbReference type="PROSITE" id="PS51192">
    <property type="entry name" value="HELICASE_ATP_BIND_1"/>
    <property type="match status" value="1"/>
</dbReference>
<evidence type="ECO:0000313" key="20">
    <source>
        <dbReference type="Proteomes" id="UP001176521"/>
    </source>
</evidence>
<dbReference type="GO" id="GO:0016787">
    <property type="term" value="F:hydrolase activity"/>
    <property type="evidence" value="ECO:0007669"/>
    <property type="project" value="UniProtKB-KW"/>
</dbReference>
<dbReference type="GO" id="GO:0006397">
    <property type="term" value="P:mRNA processing"/>
    <property type="evidence" value="ECO:0007669"/>
    <property type="project" value="UniProtKB-KW"/>
</dbReference>
<dbReference type="InterPro" id="IPR001650">
    <property type="entry name" value="Helicase_C-like"/>
</dbReference>
<dbReference type="AlphaFoldDB" id="A0AAN6GE35"/>
<comment type="subunit">
    <text evidence="11">Component of the U5 snRNP complex.</text>
</comment>
<dbReference type="SUPFAM" id="SSF52540">
    <property type="entry name" value="P-loop containing nucleoside triphosphate hydrolases"/>
    <property type="match status" value="1"/>
</dbReference>
<evidence type="ECO:0000256" key="6">
    <source>
        <dbReference type="ARBA" id="ARBA00022806"/>
    </source>
</evidence>
<dbReference type="InterPro" id="IPR057479">
    <property type="entry name" value="PRP28/DDX23-like_helical"/>
</dbReference>
<accession>A0AAN6GE35</accession>
<evidence type="ECO:0000259" key="16">
    <source>
        <dbReference type="PROSITE" id="PS51192"/>
    </source>
</evidence>
<dbReference type="SMART" id="SM00490">
    <property type="entry name" value="HELICc"/>
    <property type="match status" value="1"/>
</dbReference>
<dbReference type="Pfam" id="PF00270">
    <property type="entry name" value="DEAD"/>
    <property type="match status" value="1"/>
</dbReference>
<reference evidence="19" key="1">
    <citation type="journal article" date="2023" name="PhytoFront">
        <title>Draft Genome Resources of Seven Strains of Tilletia horrida, Causal Agent of Kernel Smut of Rice.</title>
        <authorList>
            <person name="Khanal S."/>
            <person name="Antony Babu S."/>
            <person name="Zhou X.G."/>
        </authorList>
    </citation>
    <scope>NUCLEOTIDE SEQUENCE</scope>
    <source>
        <strain evidence="19">TX3</strain>
    </source>
</reference>
<sequence length="757" mass="81243">MSRKTPLSVDDILRAQREAAAVKPKFLSKAERARLAEEREKAEREKKADKGGGALNGAGKNAASSSSSSAPGAAAAAAAGRDAPGSTLSEAEQALIRARYLGLGSAAISVSSSSASSSTNAGAGAAGTGAGGHPVQDRRDRRFHDGRNGGDRDRDRRGFNGGYDRNGGASVPPPSSSARANGAGAPPPSRSSGAPAGNGVAAASGPALGPNGLPLKKKRKTGAKKFQFDWDKDEDTSDRINPVYQTLPTSLAIRPLGSASSSAGPSGTNGGAGAADALDNRKRGPGAVLNELHWSEKKLEDMKERDWRIFREDFAIATRGGNIPRPLRSWRESTIPQPILQAIEAVGYKDPSPIQRQAIPIGLQNRDLIGIAETGSGKTASFVIPMLAYISDLPPLTEENRHLGPYALIMAPTRELAQQIEGETRKFAAELNLTCVSIVGGRDMQEQAFNLRNGAEIIVATPGRLKDCIERHVVVLSQCTYVVMDEADRMVDFGWEEQLNFILDSLPVTNLKPDTDDAEDPLKLLRKEGEARSQKYRVTMLYSATMPPSVERIARTYLRRPATITIGDANQAVGTVEQRVEFIAGGEDKKKARLLSILSSGFQPPIIVFVNQKKTADLIGKYIQNAGWPTAILHSGKTQSQREMALDYLRDGECSVLVATDLAGRGIDVPNVSLVINFQMANHIEAYVHRIGRTGRAGNQGTAITFLDAGDEEVMYDLKMEIARSPVSRVPPELARHPAAQSRVTREMRRRRDADEG</sequence>
<evidence type="ECO:0000256" key="7">
    <source>
        <dbReference type="ARBA" id="ARBA00022840"/>
    </source>
</evidence>
<dbReference type="InterPro" id="IPR011545">
    <property type="entry name" value="DEAD/DEAH_box_helicase_dom"/>
</dbReference>
<dbReference type="InterPro" id="IPR000629">
    <property type="entry name" value="RNA-helicase_DEAD-box_CS"/>
</dbReference>
<keyword evidence="7 14" id="KW-0067">ATP-binding</keyword>
<dbReference type="FunFam" id="3.40.50.300:FF:000322">
    <property type="entry name" value="probable ATP-dependent RNA helicase DDX23"/>
    <property type="match status" value="1"/>
</dbReference>
<dbReference type="PROSITE" id="PS51195">
    <property type="entry name" value="Q_MOTIF"/>
    <property type="match status" value="1"/>
</dbReference>
<feature type="domain" description="Helicase ATP-binding" evidence="16">
    <location>
        <begin position="359"/>
        <end position="564"/>
    </location>
</feature>
<keyword evidence="5 14" id="KW-0378">Hydrolase</keyword>
<dbReference type="PROSITE" id="PS00039">
    <property type="entry name" value="DEAD_ATP_HELICASE"/>
    <property type="match status" value="1"/>
</dbReference>
<keyword evidence="3" id="KW-0507">mRNA processing</keyword>
<gene>
    <name evidence="19" type="primary">PRP28</name>
    <name evidence="19" type="ORF">OC842_002792</name>
</gene>
<dbReference type="GO" id="GO:0008380">
    <property type="term" value="P:RNA splicing"/>
    <property type="evidence" value="ECO:0007669"/>
    <property type="project" value="UniProtKB-KW"/>
</dbReference>
<evidence type="ECO:0000259" key="17">
    <source>
        <dbReference type="PROSITE" id="PS51194"/>
    </source>
</evidence>
<protein>
    <recommendedName>
        <fullName evidence="2">RNA helicase</fullName>
        <ecNumber evidence="2">3.6.4.13</ecNumber>
    </recommendedName>
</protein>
<evidence type="ECO:0000256" key="8">
    <source>
        <dbReference type="ARBA" id="ARBA00023187"/>
    </source>
</evidence>
<dbReference type="GO" id="GO:0003724">
    <property type="term" value="F:RNA helicase activity"/>
    <property type="evidence" value="ECO:0007669"/>
    <property type="project" value="UniProtKB-EC"/>
</dbReference>
<dbReference type="GO" id="GO:0005524">
    <property type="term" value="F:ATP binding"/>
    <property type="evidence" value="ECO:0007669"/>
    <property type="project" value="UniProtKB-KW"/>
</dbReference>
<dbReference type="CDD" id="cd17945">
    <property type="entry name" value="DEADc_DDX23"/>
    <property type="match status" value="1"/>
</dbReference>
<feature type="compositionally biased region" description="Basic and acidic residues" evidence="15">
    <location>
        <begin position="32"/>
        <end position="50"/>
    </location>
</feature>
<keyword evidence="4 14" id="KW-0547">Nucleotide-binding</keyword>
<feature type="region of interest" description="Disordered" evidence="15">
    <location>
        <begin position="32"/>
        <end position="88"/>
    </location>
</feature>
<feature type="region of interest" description="Disordered" evidence="15">
    <location>
        <begin position="255"/>
        <end position="282"/>
    </location>
</feature>
<feature type="compositionally biased region" description="Low complexity" evidence="15">
    <location>
        <begin position="176"/>
        <end position="199"/>
    </location>
</feature>
<organism evidence="19 20">
    <name type="scientific">Tilletia horrida</name>
    <dbReference type="NCBI Taxonomy" id="155126"/>
    <lineage>
        <taxon>Eukaryota</taxon>
        <taxon>Fungi</taxon>
        <taxon>Dikarya</taxon>
        <taxon>Basidiomycota</taxon>
        <taxon>Ustilaginomycotina</taxon>
        <taxon>Exobasidiomycetes</taxon>
        <taxon>Tilletiales</taxon>
        <taxon>Tilletiaceae</taxon>
        <taxon>Tilletia</taxon>
    </lineage>
</organism>
<feature type="compositionally biased region" description="Low complexity" evidence="15">
    <location>
        <begin position="109"/>
        <end position="123"/>
    </location>
</feature>
<feature type="compositionally biased region" description="Low complexity" evidence="15">
    <location>
        <begin position="257"/>
        <end position="266"/>
    </location>
</feature>
<dbReference type="GO" id="GO:0005634">
    <property type="term" value="C:nucleus"/>
    <property type="evidence" value="ECO:0007669"/>
    <property type="project" value="UniProtKB-SubCell"/>
</dbReference>
<keyword evidence="9" id="KW-0539">Nucleus</keyword>
<evidence type="ECO:0000256" key="3">
    <source>
        <dbReference type="ARBA" id="ARBA00022664"/>
    </source>
</evidence>
<evidence type="ECO:0000256" key="2">
    <source>
        <dbReference type="ARBA" id="ARBA00012552"/>
    </source>
</evidence>
<feature type="short sequence motif" description="Q motif" evidence="13">
    <location>
        <begin position="328"/>
        <end position="356"/>
    </location>
</feature>
<dbReference type="Gene3D" id="3.40.50.300">
    <property type="entry name" value="P-loop containing nucleotide triphosphate hydrolases"/>
    <property type="match status" value="2"/>
</dbReference>
<feature type="compositionally biased region" description="Basic and acidic residues" evidence="15">
    <location>
        <begin position="744"/>
        <end position="757"/>
    </location>
</feature>
<evidence type="ECO:0000259" key="18">
    <source>
        <dbReference type="PROSITE" id="PS51195"/>
    </source>
</evidence>
<dbReference type="InterPro" id="IPR014014">
    <property type="entry name" value="RNA_helicase_DEAD_Q_motif"/>
</dbReference>
<feature type="domain" description="DEAD-box RNA helicase Q" evidence="18">
    <location>
        <begin position="328"/>
        <end position="356"/>
    </location>
</feature>
<proteinExistence type="inferred from homology"/>
<keyword evidence="20" id="KW-1185">Reference proteome</keyword>
<comment type="caution">
    <text evidence="19">The sequence shown here is derived from an EMBL/GenBank/DDBJ whole genome shotgun (WGS) entry which is preliminary data.</text>
</comment>
<comment type="subcellular location">
    <subcellularLocation>
        <location evidence="1">Nucleus</location>
    </subcellularLocation>
</comment>
<dbReference type="EC" id="3.6.4.13" evidence="2"/>
<dbReference type="EMBL" id="JAPDMQ010000125">
    <property type="protein sequence ID" value="KAK0534019.1"/>
    <property type="molecule type" value="Genomic_DNA"/>
</dbReference>
<comment type="catalytic activity">
    <reaction evidence="12">
        <text>ATP + H2O = ADP + phosphate + H(+)</text>
        <dbReference type="Rhea" id="RHEA:13065"/>
        <dbReference type="ChEBI" id="CHEBI:15377"/>
        <dbReference type="ChEBI" id="CHEBI:15378"/>
        <dbReference type="ChEBI" id="CHEBI:30616"/>
        <dbReference type="ChEBI" id="CHEBI:43474"/>
        <dbReference type="ChEBI" id="CHEBI:456216"/>
        <dbReference type="EC" id="3.6.4.13"/>
    </reaction>
</comment>
<feature type="compositionally biased region" description="Low complexity" evidence="15">
    <location>
        <begin position="57"/>
        <end position="86"/>
    </location>
</feature>
<evidence type="ECO:0000256" key="14">
    <source>
        <dbReference type="RuleBase" id="RU000492"/>
    </source>
</evidence>
<dbReference type="GO" id="GO:0003676">
    <property type="term" value="F:nucleic acid binding"/>
    <property type="evidence" value="ECO:0007669"/>
    <property type="project" value="InterPro"/>
</dbReference>
<evidence type="ECO:0000256" key="9">
    <source>
        <dbReference type="ARBA" id="ARBA00023242"/>
    </source>
</evidence>
<evidence type="ECO:0000256" key="5">
    <source>
        <dbReference type="ARBA" id="ARBA00022801"/>
    </source>
</evidence>
<keyword evidence="8" id="KW-0508">mRNA splicing</keyword>
<dbReference type="Proteomes" id="UP001176521">
    <property type="component" value="Unassembled WGS sequence"/>
</dbReference>
<evidence type="ECO:0000256" key="4">
    <source>
        <dbReference type="ARBA" id="ARBA00022741"/>
    </source>
</evidence>
<dbReference type="SMART" id="SM00487">
    <property type="entry name" value="DEXDc"/>
    <property type="match status" value="1"/>
</dbReference>
<feature type="region of interest" description="Disordered" evidence="15">
    <location>
        <begin position="729"/>
        <end position="757"/>
    </location>
</feature>
<evidence type="ECO:0000256" key="10">
    <source>
        <dbReference type="ARBA" id="ARBA00037954"/>
    </source>
</evidence>
<dbReference type="InterPro" id="IPR014001">
    <property type="entry name" value="Helicase_ATP-bd"/>
</dbReference>
<keyword evidence="6 14" id="KW-0347">Helicase</keyword>
<evidence type="ECO:0000256" key="15">
    <source>
        <dbReference type="SAM" id="MobiDB-lite"/>
    </source>
</evidence>